<name>A0A317F5C0_9PROT</name>
<dbReference type="SUPFAM" id="SSF52540">
    <property type="entry name" value="P-loop containing nucleoside triphosphate hydrolases"/>
    <property type="match status" value="1"/>
</dbReference>
<dbReference type="InterPro" id="IPR003593">
    <property type="entry name" value="AAA+_ATPase"/>
</dbReference>
<dbReference type="OrthoDB" id="9810077at2"/>
<keyword evidence="8" id="KW-1185">Reference proteome</keyword>
<dbReference type="GO" id="GO:0016887">
    <property type="term" value="F:ATP hydrolysis activity"/>
    <property type="evidence" value="ECO:0007669"/>
    <property type="project" value="InterPro"/>
</dbReference>
<proteinExistence type="inferred from homology"/>
<evidence type="ECO:0000256" key="4">
    <source>
        <dbReference type="ARBA" id="ARBA00022840"/>
    </source>
</evidence>
<dbReference type="GO" id="GO:0005524">
    <property type="term" value="F:ATP binding"/>
    <property type="evidence" value="ECO:0007669"/>
    <property type="project" value="UniProtKB-KW"/>
</dbReference>
<protein>
    <submittedName>
        <fullName evidence="7">ABC transporter ATP-binding protein</fullName>
    </submittedName>
</protein>
<dbReference type="SMART" id="SM00382">
    <property type="entry name" value="AAA"/>
    <property type="match status" value="1"/>
</dbReference>
<evidence type="ECO:0000256" key="1">
    <source>
        <dbReference type="ARBA" id="ARBA00005417"/>
    </source>
</evidence>
<evidence type="ECO:0000313" key="7">
    <source>
        <dbReference type="EMBL" id="PWS34055.1"/>
    </source>
</evidence>
<evidence type="ECO:0000313" key="8">
    <source>
        <dbReference type="Proteomes" id="UP000245765"/>
    </source>
</evidence>
<keyword evidence="4 7" id="KW-0067">ATP-binding</keyword>
<dbReference type="CDD" id="cd03224">
    <property type="entry name" value="ABC_TM1139_LivF_branched"/>
    <property type="match status" value="1"/>
</dbReference>
<evidence type="ECO:0000256" key="3">
    <source>
        <dbReference type="ARBA" id="ARBA00022741"/>
    </source>
</evidence>
<evidence type="ECO:0000256" key="2">
    <source>
        <dbReference type="ARBA" id="ARBA00022448"/>
    </source>
</evidence>
<dbReference type="PANTHER" id="PTHR43820:SF4">
    <property type="entry name" value="HIGH-AFFINITY BRANCHED-CHAIN AMINO ACID TRANSPORT ATP-BINDING PROTEIN LIVF"/>
    <property type="match status" value="1"/>
</dbReference>
<dbReference type="InterPro" id="IPR027417">
    <property type="entry name" value="P-loop_NTPase"/>
</dbReference>
<dbReference type="RefSeq" id="WP_109873716.1">
    <property type="nucleotide sequence ID" value="NZ_QGNA01000009.1"/>
</dbReference>
<reference evidence="8" key="1">
    <citation type="submission" date="2018-05" db="EMBL/GenBank/DDBJ databases">
        <authorList>
            <person name="Du Z."/>
            <person name="Wang X."/>
        </authorList>
    </citation>
    <scope>NUCLEOTIDE SEQUENCE [LARGE SCALE GENOMIC DNA]</scope>
    <source>
        <strain evidence="8">CQN31</strain>
    </source>
</reference>
<dbReference type="PANTHER" id="PTHR43820">
    <property type="entry name" value="HIGH-AFFINITY BRANCHED-CHAIN AMINO ACID TRANSPORT ATP-BINDING PROTEIN LIVF"/>
    <property type="match status" value="1"/>
</dbReference>
<dbReference type="AlphaFoldDB" id="A0A317F5C0"/>
<gene>
    <name evidence="7" type="ORF">DFH01_27395</name>
</gene>
<sequence length="240" mass="25061">MPDAAALLEVEGVVGGYGAADEILKGITVALAPARMAAIVGPNGAGKSTLLKAIAGILKPKAGSIRLQGRALTGLPPRSIAAQGVAFVPQEANIFASLTVRENLEMGGYLEPRAVVRERTEALMQRFPVLAEKRRRAARTLSGGQRQILAMAMALMVQPKLLLLDEPSAGLSPKAAEFLFDSIAAIHAEGTAILMVEQNALEALSIAEEGIVLVDGRVARTGQAQALAADPEVRRLFLGG</sequence>
<organism evidence="7 8">
    <name type="scientific">Falsiroseomonas bella</name>
    <dbReference type="NCBI Taxonomy" id="2184016"/>
    <lineage>
        <taxon>Bacteria</taxon>
        <taxon>Pseudomonadati</taxon>
        <taxon>Pseudomonadota</taxon>
        <taxon>Alphaproteobacteria</taxon>
        <taxon>Acetobacterales</taxon>
        <taxon>Roseomonadaceae</taxon>
        <taxon>Falsiroseomonas</taxon>
    </lineage>
</organism>
<feature type="domain" description="ABC transporter" evidence="6">
    <location>
        <begin position="8"/>
        <end position="240"/>
    </location>
</feature>
<dbReference type="PROSITE" id="PS50893">
    <property type="entry name" value="ABC_TRANSPORTER_2"/>
    <property type="match status" value="1"/>
</dbReference>
<comment type="caution">
    <text evidence="7">The sequence shown here is derived from an EMBL/GenBank/DDBJ whole genome shotgun (WGS) entry which is preliminary data.</text>
</comment>
<dbReference type="InterPro" id="IPR052156">
    <property type="entry name" value="BCAA_Transport_ATP-bd_LivF"/>
</dbReference>
<dbReference type="InterPro" id="IPR003439">
    <property type="entry name" value="ABC_transporter-like_ATP-bd"/>
</dbReference>
<keyword evidence="3" id="KW-0547">Nucleotide-binding</keyword>
<comment type="similarity">
    <text evidence="1">Belongs to the ABC transporter superfamily.</text>
</comment>
<dbReference type="Proteomes" id="UP000245765">
    <property type="component" value="Unassembled WGS sequence"/>
</dbReference>
<dbReference type="GO" id="GO:0015658">
    <property type="term" value="F:branched-chain amino acid transmembrane transporter activity"/>
    <property type="evidence" value="ECO:0007669"/>
    <property type="project" value="TreeGrafter"/>
</dbReference>
<accession>A0A317F5C0</accession>
<dbReference type="EMBL" id="QGNA01000009">
    <property type="protein sequence ID" value="PWS34055.1"/>
    <property type="molecule type" value="Genomic_DNA"/>
</dbReference>
<evidence type="ECO:0000256" key="5">
    <source>
        <dbReference type="ARBA" id="ARBA00022970"/>
    </source>
</evidence>
<keyword evidence="5" id="KW-0029">Amino-acid transport</keyword>
<evidence type="ECO:0000259" key="6">
    <source>
        <dbReference type="PROSITE" id="PS50893"/>
    </source>
</evidence>
<keyword evidence="2" id="KW-0813">Transport</keyword>
<dbReference type="Gene3D" id="3.40.50.300">
    <property type="entry name" value="P-loop containing nucleotide triphosphate hydrolases"/>
    <property type="match status" value="1"/>
</dbReference>
<dbReference type="GO" id="GO:0015807">
    <property type="term" value="P:L-amino acid transport"/>
    <property type="evidence" value="ECO:0007669"/>
    <property type="project" value="TreeGrafter"/>
</dbReference>
<dbReference type="Pfam" id="PF00005">
    <property type="entry name" value="ABC_tran"/>
    <property type="match status" value="1"/>
</dbReference>